<name>A0A6A3N638_9STRA</name>
<gene>
    <name evidence="2" type="ORF">PR001_g8510</name>
    <name evidence="1" type="ORF">PR002_g16043</name>
    <name evidence="3" type="ORF">PR003_g9048</name>
</gene>
<evidence type="ECO:0000313" key="2">
    <source>
        <dbReference type="EMBL" id="KAE9037112.1"/>
    </source>
</evidence>
<keyword evidence="5" id="KW-1185">Reference proteome</keyword>
<dbReference type="EMBL" id="QXFU01001202">
    <property type="protein sequence ID" value="KAE9007979.1"/>
    <property type="molecule type" value="Genomic_DNA"/>
</dbReference>
<evidence type="ECO:0000313" key="3">
    <source>
        <dbReference type="EMBL" id="KAE9343301.1"/>
    </source>
</evidence>
<dbReference type="EMBL" id="QXFT01000463">
    <property type="protein sequence ID" value="KAE9343301.1"/>
    <property type="molecule type" value="Genomic_DNA"/>
</dbReference>
<reference evidence="4 6" key="1">
    <citation type="submission" date="2018-09" db="EMBL/GenBank/DDBJ databases">
        <title>Genomic investigation of the strawberry pathogen Phytophthora fragariae indicates pathogenicity is determined by transcriptional variation in three key races.</title>
        <authorList>
            <person name="Adams T.M."/>
            <person name="Armitage A.D."/>
            <person name="Sobczyk M.K."/>
            <person name="Bates H.J."/>
            <person name="Dunwell J.M."/>
            <person name="Nellist C.F."/>
            <person name="Harrison R.J."/>
        </authorList>
    </citation>
    <scope>NUCLEOTIDE SEQUENCE [LARGE SCALE GENOMIC DNA]</scope>
    <source>
        <strain evidence="2 4">SCRP249</strain>
        <strain evidence="1 6">SCRP324</strain>
        <strain evidence="3 5">SCRP333</strain>
    </source>
</reference>
<dbReference type="AlphaFoldDB" id="A0A6A3N638"/>
<dbReference type="Proteomes" id="UP000435112">
    <property type="component" value="Unassembled WGS sequence"/>
</dbReference>
<dbReference type="EMBL" id="QXFV01000452">
    <property type="protein sequence ID" value="KAE9037112.1"/>
    <property type="molecule type" value="Genomic_DNA"/>
</dbReference>
<dbReference type="Proteomes" id="UP000434957">
    <property type="component" value="Unassembled WGS sequence"/>
</dbReference>
<evidence type="ECO:0000313" key="4">
    <source>
        <dbReference type="Proteomes" id="UP000429607"/>
    </source>
</evidence>
<sequence length="79" mass="8249">MHVVTRCTGLSLAAYTLSASTSLTLPSPSPSPSPSLSLRRLPLPRLPLHYPPTSLGESSYLRVVNSTGVSLGYALLALG</sequence>
<comment type="caution">
    <text evidence="2">The sequence shown here is derived from an EMBL/GenBank/DDBJ whole genome shotgun (WGS) entry which is preliminary data.</text>
</comment>
<dbReference type="Proteomes" id="UP000429607">
    <property type="component" value="Unassembled WGS sequence"/>
</dbReference>
<evidence type="ECO:0000313" key="5">
    <source>
        <dbReference type="Proteomes" id="UP000434957"/>
    </source>
</evidence>
<proteinExistence type="predicted"/>
<accession>A0A6A3N638</accession>
<evidence type="ECO:0000313" key="1">
    <source>
        <dbReference type="EMBL" id="KAE9007979.1"/>
    </source>
</evidence>
<organism evidence="2 4">
    <name type="scientific">Phytophthora rubi</name>
    <dbReference type="NCBI Taxonomy" id="129364"/>
    <lineage>
        <taxon>Eukaryota</taxon>
        <taxon>Sar</taxon>
        <taxon>Stramenopiles</taxon>
        <taxon>Oomycota</taxon>
        <taxon>Peronosporomycetes</taxon>
        <taxon>Peronosporales</taxon>
        <taxon>Peronosporaceae</taxon>
        <taxon>Phytophthora</taxon>
    </lineage>
</organism>
<evidence type="ECO:0000313" key="6">
    <source>
        <dbReference type="Proteomes" id="UP000435112"/>
    </source>
</evidence>
<protein>
    <submittedName>
        <fullName evidence="2">Uncharacterized protein</fullName>
    </submittedName>
</protein>